<evidence type="ECO:0000256" key="2">
    <source>
        <dbReference type="ARBA" id="ARBA00022792"/>
    </source>
</evidence>
<comment type="subunit">
    <text evidence="8">Heterodimer of 2 subunits, IMP1A/B and IMP12.</text>
</comment>
<organism evidence="11 12">
    <name type="scientific">Dendrobium chrysotoxum</name>
    <name type="common">Orchid</name>
    <dbReference type="NCBI Taxonomy" id="161865"/>
    <lineage>
        <taxon>Eukaryota</taxon>
        <taxon>Viridiplantae</taxon>
        <taxon>Streptophyta</taxon>
        <taxon>Embryophyta</taxon>
        <taxon>Tracheophyta</taxon>
        <taxon>Spermatophyta</taxon>
        <taxon>Magnoliopsida</taxon>
        <taxon>Liliopsida</taxon>
        <taxon>Asparagales</taxon>
        <taxon>Orchidaceae</taxon>
        <taxon>Epidendroideae</taxon>
        <taxon>Malaxideae</taxon>
        <taxon>Dendrobiinae</taxon>
        <taxon>Dendrobium</taxon>
    </lineage>
</organism>
<dbReference type="PANTHER" id="PTHR12383:SF16">
    <property type="entry name" value="MITOCHONDRIAL INNER MEMBRANE PROTEASE SUBUNIT 1"/>
    <property type="match status" value="1"/>
</dbReference>
<dbReference type="GO" id="GO:0006627">
    <property type="term" value="P:protein processing involved in protein targeting to mitochondrion"/>
    <property type="evidence" value="ECO:0007669"/>
    <property type="project" value="TreeGrafter"/>
</dbReference>
<feature type="active site" evidence="9">
    <location>
        <position position="56"/>
    </location>
</feature>
<sequence>MAAGRFSYLFRRAATVPWSSIAGEAFDRVVLVAKTVCFVHVINNYVCSIALVRGPSMLPTINITGDIVAVERISPRWSLIAVGDIVLLRSPENPMKTVTKRVLGLEGDTVTFLVDPAKGFSSKTVLVPKGHVWVQGDNIYESRDSRQFGPVPYGLIQGRAFCRVWPPESFGSIGFRNYETSFNFSFAMPFFLHCSPVTNNVYRNIFLQQNDATCDSRFISMNQLYINPFLNRRKNVIKISFGIVFVLFSKTIFSTKVFLTKNFCAKKLT</sequence>
<evidence type="ECO:0000256" key="4">
    <source>
        <dbReference type="ARBA" id="ARBA00023128"/>
    </source>
</evidence>
<feature type="active site" evidence="9">
    <location>
        <position position="100"/>
    </location>
</feature>
<keyword evidence="2" id="KW-0999">Mitochondrion inner membrane</keyword>
<comment type="function">
    <text evidence="7">Catalyzes the removal of transit peptides required for the targeting of proteins from the mitochondrial matrix, across the inner membrane, into the inter-membrane space.</text>
</comment>
<dbReference type="GO" id="GO:0006465">
    <property type="term" value="P:signal peptide processing"/>
    <property type="evidence" value="ECO:0007669"/>
    <property type="project" value="InterPro"/>
</dbReference>
<keyword evidence="5" id="KW-0472">Membrane</keyword>
<keyword evidence="3" id="KW-0378">Hydrolase</keyword>
<feature type="domain" description="Peptidase S26" evidence="10">
    <location>
        <begin position="124"/>
        <end position="165"/>
    </location>
</feature>
<evidence type="ECO:0000313" key="11">
    <source>
        <dbReference type="EMBL" id="KAH0460325.1"/>
    </source>
</evidence>
<dbReference type="Gene3D" id="2.10.109.10">
    <property type="entry name" value="Umud Fragment, subunit A"/>
    <property type="match status" value="1"/>
</dbReference>
<evidence type="ECO:0000256" key="6">
    <source>
        <dbReference type="ARBA" id="ARBA00038445"/>
    </source>
</evidence>
<evidence type="ECO:0000256" key="5">
    <source>
        <dbReference type="ARBA" id="ARBA00023136"/>
    </source>
</evidence>
<dbReference type="GO" id="GO:0004252">
    <property type="term" value="F:serine-type endopeptidase activity"/>
    <property type="evidence" value="ECO:0007669"/>
    <property type="project" value="InterPro"/>
</dbReference>
<evidence type="ECO:0000256" key="3">
    <source>
        <dbReference type="ARBA" id="ARBA00022801"/>
    </source>
</evidence>
<evidence type="ECO:0000256" key="1">
    <source>
        <dbReference type="ARBA" id="ARBA00004273"/>
    </source>
</evidence>
<dbReference type="InterPro" id="IPR036286">
    <property type="entry name" value="LexA/Signal_pep-like_sf"/>
</dbReference>
<evidence type="ECO:0000259" key="10">
    <source>
        <dbReference type="Pfam" id="PF10502"/>
    </source>
</evidence>
<dbReference type="InterPro" id="IPR052064">
    <property type="entry name" value="Mito_IMP1_subunit"/>
</dbReference>
<dbReference type="PANTHER" id="PTHR12383">
    <property type="entry name" value="PROTEASE FAMILY S26 MITOCHONDRIAL INNER MEMBRANE PROTEASE-RELATED"/>
    <property type="match status" value="1"/>
</dbReference>
<dbReference type="Pfam" id="PF10502">
    <property type="entry name" value="Peptidase_S26"/>
    <property type="match status" value="2"/>
</dbReference>
<reference evidence="11 12" key="1">
    <citation type="journal article" date="2021" name="Hortic Res">
        <title>Chromosome-scale assembly of the Dendrobium chrysotoxum genome enhances the understanding of orchid evolution.</title>
        <authorList>
            <person name="Zhang Y."/>
            <person name="Zhang G.Q."/>
            <person name="Zhang D."/>
            <person name="Liu X.D."/>
            <person name="Xu X.Y."/>
            <person name="Sun W.H."/>
            <person name="Yu X."/>
            <person name="Zhu X."/>
            <person name="Wang Z.W."/>
            <person name="Zhao X."/>
            <person name="Zhong W.Y."/>
            <person name="Chen H."/>
            <person name="Yin W.L."/>
            <person name="Huang T."/>
            <person name="Niu S.C."/>
            <person name="Liu Z.J."/>
        </authorList>
    </citation>
    <scope>NUCLEOTIDE SEQUENCE [LARGE SCALE GENOMIC DNA]</scope>
    <source>
        <strain evidence="11">Lindl</strain>
    </source>
</reference>
<dbReference type="GO" id="GO:0042720">
    <property type="term" value="C:mitochondrial inner membrane peptidase complex"/>
    <property type="evidence" value="ECO:0007669"/>
    <property type="project" value="TreeGrafter"/>
</dbReference>
<dbReference type="PRINTS" id="PR00727">
    <property type="entry name" value="LEADERPTASE"/>
</dbReference>
<gene>
    <name evidence="11" type="ORF">IEQ34_010988</name>
</gene>
<feature type="domain" description="Peptidase S26" evidence="10">
    <location>
        <begin position="29"/>
        <end position="112"/>
    </location>
</feature>
<dbReference type="EMBL" id="JAGFBR010000010">
    <property type="protein sequence ID" value="KAH0460325.1"/>
    <property type="molecule type" value="Genomic_DNA"/>
</dbReference>
<comment type="similarity">
    <text evidence="6">Belongs to the peptidase S26 family. IMP1 subfamily.</text>
</comment>
<name>A0AAV7GYJ1_DENCH</name>
<dbReference type="SUPFAM" id="SSF51306">
    <property type="entry name" value="LexA/Signal peptidase"/>
    <property type="match status" value="1"/>
</dbReference>
<comment type="caution">
    <text evidence="11">The sequence shown here is derived from an EMBL/GenBank/DDBJ whole genome shotgun (WGS) entry which is preliminary data.</text>
</comment>
<accession>A0AAV7GYJ1</accession>
<evidence type="ECO:0000256" key="7">
    <source>
        <dbReference type="ARBA" id="ARBA00054895"/>
    </source>
</evidence>
<evidence type="ECO:0000256" key="9">
    <source>
        <dbReference type="PIRSR" id="PIRSR600223-1"/>
    </source>
</evidence>
<dbReference type="NCBIfam" id="TIGR02227">
    <property type="entry name" value="sigpep_I_bact"/>
    <property type="match status" value="1"/>
</dbReference>
<dbReference type="InterPro" id="IPR019533">
    <property type="entry name" value="Peptidase_S26"/>
</dbReference>
<dbReference type="InterPro" id="IPR000223">
    <property type="entry name" value="Pept_S26A_signal_pept_1"/>
</dbReference>
<dbReference type="AlphaFoldDB" id="A0AAV7GYJ1"/>
<keyword evidence="12" id="KW-1185">Reference proteome</keyword>
<dbReference type="CDD" id="cd06530">
    <property type="entry name" value="S26_SPase_I"/>
    <property type="match status" value="1"/>
</dbReference>
<proteinExistence type="inferred from homology"/>
<keyword evidence="4" id="KW-0496">Mitochondrion</keyword>
<evidence type="ECO:0000313" key="12">
    <source>
        <dbReference type="Proteomes" id="UP000775213"/>
    </source>
</evidence>
<dbReference type="Proteomes" id="UP000775213">
    <property type="component" value="Unassembled WGS sequence"/>
</dbReference>
<comment type="subcellular location">
    <subcellularLocation>
        <location evidence="1">Mitochondrion inner membrane</location>
    </subcellularLocation>
</comment>
<dbReference type="FunFam" id="2.10.109.10:FF:000014">
    <property type="entry name" value="Inner membrane protease subunit 1"/>
    <property type="match status" value="1"/>
</dbReference>
<protein>
    <recommendedName>
        <fullName evidence="10">Peptidase S26 domain-containing protein</fullName>
    </recommendedName>
</protein>
<evidence type="ECO:0000256" key="8">
    <source>
        <dbReference type="ARBA" id="ARBA00064368"/>
    </source>
</evidence>